<organism evidence="2 3">
    <name type="scientific">Clitoria ternatea</name>
    <name type="common">Butterfly pea</name>
    <dbReference type="NCBI Taxonomy" id="43366"/>
    <lineage>
        <taxon>Eukaryota</taxon>
        <taxon>Viridiplantae</taxon>
        <taxon>Streptophyta</taxon>
        <taxon>Embryophyta</taxon>
        <taxon>Tracheophyta</taxon>
        <taxon>Spermatophyta</taxon>
        <taxon>Magnoliopsida</taxon>
        <taxon>eudicotyledons</taxon>
        <taxon>Gunneridae</taxon>
        <taxon>Pentapetalae</taxon>
        <taxon>rosids</taxon>
        <taxon>fabids</taxon>
        <taxon>Fabales</taxon>
        <taxon>Fabaceae</taxon>
        <taxon>Papilionoideae</taxon>
        <taxon>50 kb inversion clade</taxon>
        <taxon>NPAAA clade</taxon>
        <taxon>indigoferoid/millettioid clade</taxon>
        <taxon>Phaseoleae</taxon>
        <taxon>Clitoria</taxon>
    </lineage>
</organism>
<dbReference type="AlphaFoldDB" id="A0AAN9PE05"/>
<dbReference type="EMBL" id="JAYKXN010000004">
    <property type="protein sequence ID" value="KAK7294831.1"/>
    <property type="molecule type" value="Genomic_DNA"/>
</dbReference>
<accession>A0AAN9PE05</accession>
<sequence length="77" mass="8763">MKGLSALVNENQSRPYQKQDKVCKQKRKEGSKGQGKGEGMFVVYEFRVMVDNGRWRKKKKVEGEESGKTGEVVVGER</sequence>
<name>A0AAN9PE05_CLITE</name>
<feature type="region of interest" description="Disordered" evidence="1">
    <location>
        <begin position="1"/>
        <end position="36"/>
    </location>
</feature>
<proteinExistence type="predicted"/>
<evidence type="ECO:0000313" key="2">
    <source>
        <dbReference type="EMBL" id="KAK7294831.1"/>
    </source>
</evidence>
<comment type="caution">
    <text evidence="2">The sequence shown here is derived from an EMBL/GenBank/DDBJ whole genome shotgun (WGS) entry which is preliminary data.</text>
</comment>
<keyword evidence="3" id="KW-1185">Reference proteome</keyword>
<protein>
    <submittedName>
        <fullName evidence="2">Uncharacterized protein</fullName>
    </submittedName>
</protein>
<dbReference type="Proteomes" id="UP001359559">
    <property type="component" value="Unassembled WGS sequence"/>
</dbReference>
<reference evidence="2 3" key="1">
    <citation type="submission" date="2024-01" db="EMBL/GenBank/DDBJ databases">
        <title>The genomes of 5 underutilized Papilionoideae crops provide insights into root nodulation and disease resistance.</title>
        <authorList>
            <person name="Yuan L."/>
        </authorList>
    </citation>
    <scope>NUCLEOTIDE SEQUENCE [LARGE SCALE GENOMIC DNA]</scope>
    <source>
        <strain evidence="2">LY-2023</strain>
        <tissue evidence="2">Leaf</tissue>
    </source>
</reference>
<feature type="compositionally biased region" description="Basic and acidic residues" evidence="1">
    <location>
        <begin position="17"/>
        <end position="31"/>
    </location>
</feature>
<evidence type="ECO:0000313" key="3">
    <source>
        <dbReference type="Proteomes" id="UP001359559"/>
    </source>
</evidence>
<gene>
    <name evidence="2" type="ORF">RJT34_17728</name>
</gene>
<evidence type="ECO:0000256" key="1">
    <source>
        <dbReference type="SAM" id="MobiDB-lite"/>
    </source>
</evidence>